<keyword evidence="1" id="KW-0732">Signal</keyword>
<organism evidence="2">
    <name type="scientific">Anopheles darlingi</name>
    <name type="common">Mosquito</name>
    <dbReference type="NCBI Taxonomy" id="43151"/>
    <lineage>
        <taxon>Eukaryota</taxon>
        <taxon>Metazoa</taxon>
        <taxon>Ecdysozoa</taxon>
        <taxon>Arthropoda</taxon>
        <taxon>Hexapoda</taxon>
        <taxon>Insecta</taxon>
        <taxon>Pterygota</taxon>
        <taxon>Neoptera</taxon>
        <taxon>Endopterygota</taxon>
        <taxon>Diptera</taxon>
        <taxon>Nematocera</taxon>
        <taxon>Culicoidea</taxon>
        <taxon>Culicidae</taxon>
        <taxon>Anophelinae</taxon>
        <taxon>Anopheles</taxon>
    </lineage>
</organism>
<evidence type="ECO:0000313" key="2">
    <source>
        <dbReference type="EMBL" id="MBW79008.1"/>
    </source>
</evidence>
<sequence>MCLLELMICSMYSGLLSRTSGVIPTQIRWIPSYRPTLRSIIVVISSDVLPKNMYSVPMKGYARGPGI</sequence>
<dbReference type="EMBL" id="GGFL01014830">
    <property type="protein sequence ID" value="MBW79008.1"/>
    <property type="molecule type" value="Transcribed_RNA"/>
</dbReference>
<protein>
    <submittedName>
        <fullName evidence="2">Putative secreted protein</fullName>
    </submittedName>
</protein>
<accession>A0A2M4DPH6</accession>
<reference evidence="2" key="1">
    <citation type="submission" date="2018-01" db="EMBL/GenBank/DDBJ databases">
        <title>An insight into the sialome of Amazonian anophelines.</title>
        <authorList>
            <person name="Ribeiro J.M."/>
            <person name="Scarpassa V."/>
            <person name="Calvo E."/>
        </authorList>
    </citation>
    <scope>NUCLEOTIDE SEQUENCE</scope>
</reference>
<evidence type="ECO:0000256" key="1">
    <source>
        <dbReference type="SAM" id="SignalP"/>
    </source>
</evidence>
<proteinExistence type="predicted"/>
<dbReference type="AlphaFoldDB" id="A0A2M4DPH6"/>
<name>A0A2M4DPH6_ANODA</name>
<feature type="chain" id="PRO_5014785832" evidence="1">
    <location>
        <begin position="18"/>
        <end position="67"/>
    </location>
</feature>
<feature type="signal peptide" evidence="1">
    <location>
        <begin position="1"/>
        <end position="17"/>
    </location>
</feature>